<evidence type="ECO:0000313" key="3">
    <source>
        <dbReference type="EMBL" id="CAF9915934.1"/>
    </source>
</evidence>
<evidence type="ECO:0000313" key="4">
    <source>
        <dbReference type="Proteomes" id="UP000664203"/>
    </source>
</evidence>
<feature type="region of interest" description="Disordered" evidence="1">
    <location>
        <begin position="1136"/>
        <end position="1159"/>
    </location>
</feature>
<comment type="caution">
    <text evidence="3">The sequence shown here is derived from an EMBL/GenBank/DDBJ whole genome shotgun (WGS) entry which is preliminary data.</text>
</comment>
<feature type="compositionally biased region" description="Polar residues" evidence="1">
    <location>
        <begin position="932"/>
        <end position="945"/>
    </location>
</feature>
<dbReference type="OrthoDB" id="3199820at2759"/>
<evidence type="ECO:0000259" key="2">
    <source>
        <dbReference type="Pfam" id="PF25823"/>
    </source>
</evidence>
<dbReference type="Pfam" id="PF25823">
    <property type="entry name" value="Ams2-SPT21_N"/>
    <property type="match status" value="1"/>
</dbReference>
<feature type="region of interest" description="Disordered" evidence="1">
    <location>
        <begin position="532"/>
        <end position="559"/>
    </location>
</feature>
<dbReference type="EMBL" id="CAJPDR010000086">
    <property type="protein sequence ID" value="CAF9915934.1"/>
    <property type="molecule type" value="Genomic_DNA"/>
</dbReference>
<evidence type="ECO:0000256" key="1">
    <source>
        <dbReference type="SAM" id="MobiDB-lite"/>
    </source>
</evidence>
<sequence length="1177" mass="128838">MPDYRSLRGAASSPAPPRPQSQPSGLSQSSDDISIRSMRLKVLYSFDNENKTNCLARWPQPLDIRTAYLDEDTQIGVIELKTCIQAIVAASPELVAALGQDYTVYAYDYSEYETPLVGQGMLSWVLASSSSTPSAPAHQSRTIVTGRVCKNLLGLFSSNSQETLEVKLRLVPVPTSLQSEYIESMRKYRDISQMMPEGFDPQAWTSFVQANPAILQLANKSRSQSPAVGPVQTGGFGIEHVQRLLSGESYQQRSIESQSTQQRKPEPQRLPPQNNNYVMSDAAPQLPRMPSPASSVASGTTKKRRGRPPGPNPRKSRVKTATRQASVDTGYVSNEEQFEEGPNKKRAKVMQAEWSGNTDFGRQPESLRVAASTAASIRIHQPTAVRPNNSLANSLEGPPREPTPIADPSNRMQKPQLPVHRSNLHRGSFTIGKKEYASPYDPVGSIVKLAESAMTSPEASQAESSPVNIASSPPIYRDASTCPSSPNMPDQARRFEDSGFMSGNIDDLFEDDEMRPVDDEDLDVAAQYSKRSNIPALPAQEEPAAPLPEPNTSQTQQTHDFQQLNAPHVQNQQLHQLQRPQESPQSQEREGNTFTRPRNSVKGAVGFSRTASSGNLALPPVPASDPIRPTLNRSQTWSGHQAPHPASDMTPILPVMETIERPVPRPRKGSEIGTGSGVRRKQAIQSKLASSVAAGEMPPFCENCGAIETPTWRKAWVKIHSGTPEHVVISEEEAGIIAWQTLQTDCNGVICLYRIVKKSVLKTDEGFTEILLCNPCGLWLHTRKCMRPKEVWDKSQNGPDEKRKRGTNGKRQRANSTSDQAANAAPSGSALHSSDSSSANDGGQTEVVEAESQLPPFKHRRASSQHTISPQAKRRIAEETSAVAALERAIRSSPHKFRGTEHVPIDVEDLTPQPTRRVLFPSPNLSEEAKSKCSSLVESSGQGRNQKPRKLFEVPDNDQADKENCPPAENDGLDHLFTEDHPVSRPTTPTPTSSSRARIFKTPKRSPNHLPPTTGEFFSSTAKALLRAPTTPRRTPNKDIQILGELTPFTAHLNQLLSDANNGNGSPGSNGFDFPSLPSLHNTPGRRTMDFDFSQFDSQDLLSTDVPMPSSPPAWFGVYEDPIEHGAGSMWGDYALPNSASTPPEDEAEVNDARRAKTPGLVVDENGRARIDFQAMA</sequence>
<feature type="compositionally biased region" description="Polar residues" evidence="1">
    <location>
        <begin position="457"/>
        <end position="471"/>
    </location>
</feature>
<name>A0A8H3F0M4_9LECA</name>
<feature type="compositionally biased region" description="Low complexity" evidence="1">
    <location>
        <begin position="1061"/>
        <end position="1071"/>
    </location>
</feature>
<feature type="compositionally biased region" description="Basic residues" evidence="1">
    <location>
        <begin position="804"/>
        <end position="813"/>
    </location>
</feature>
<dbReference type="Gene3D" id="3.30.50.10">
    <property type="entry name" value="Erythroid Transcription Factor GATA-1, subunit A"/>
    <property type="match status" value="1"/>
</dbReference>
<dbReference type="SUPFAM" id="SSF57716">
    <property type="entry name" value="Glucocorticoid receptor-like (DNA-binding domain)"/>
    <property type="match status" value="1"/>
</dbReference>
<feature type="compositionally biased region" description="Polar residues" evidence="1">
    <location>
        <begin position="582"/>
        <end position="598"/>
    </location>
</feature>
<proteinExistence type="predicted"/>
<feature type="compositionally biased region" description="Low complexity" evidence="1">
    <location>
        <begin position="535"/>
        <end position="544"/>
    </location>
</feature>
<dbReference type="InterPro" id="IPR013088">
    <property type="entry name" value="Znf_NHR/GATA"/>
</dbReference>
<feature type="compositionally biased region" description="Low complexity" evidence="1">
    <location>
        <begin position="572"/>
        <end position="581"/>
    </location>
</feature>
<feature type="compositionally biased region" description="Basic and acidic residues" evidence="1">
    <location>
        <begin position="972"/>
        <end position="983"/>
    </location>
</feature>
<feature type="region of interest" description="Disordered" evidence="1">
    <location>
        <begin position="457"/>
        <end position="515"/>
    </location>
</feature>
<feature type="domain" description="Ams2/SPT21 N-terminal" evidence="2">
    <location>
        <begin position="33"/>
        <end position="173"/>
    </location>
</feature>
<feature type="region of interest" description="Disordered" evidence="1">
    <location>
        <begin position="387"/>
        <end position="415"/>
    </location>
</feature>
<protein>
    <recommendedName>
        <fullName evidence="2">Ams2/SPT21 N-terminal domain-containing protein</fullName>
    </recommendedName>
</protein>
<keyword evidence="4" id="KW-1185">Reference proteome</keyword>
<dbReference type="AlphaFoldDB" id="A0A8H3F0M4"/>
<dbReference type="Proteomes" id="UP000664203">
    <property type="component" value="Unassembled WGS sequence"/>
</dbReference>
<feature type="compositionally biased region" description="Low complexity" evidence="1">
    <location>
        <begin position="21"/>
        <end position="30"/>
    </location>
</feature>
<dbReference type="PANTHER" id="PTHR39147">
    <property type="entry name" value="PROTEIN SPT21"/>
    <property type="match status" value="1"/>
</dbReference>
<accession>A0A8H3F0M4</accession>
<dbReference type="InterPro" id="IPR057725">
    <property type="entry name" value="Ams2-SPT21_N"/>
</dbReference>
<feature type="region of interest" description="Disordered" evidence="1">
    <location>
        <begin position="249"/>
        <end position="326"/>
    </location>
</feature>
<dbReference type="GO" id="GO:0008270">
    <property type="term" value="F:zinc ion binding"/>
    <property type="evidence" value="ECO:0007669"/>
    <property type="project" value="InterPro"/>
</dbReference>
<feature type="compositionally biased region" description="Low complexity" evidence="1">
    <location>
        <begin position="984"/>
        <end position="996"/>
    </location>
</feature>
<dbReference type="GO" id="GO:0006357">
    <property type="term" value="P:regulation of transcription by RNA polymerase II"/>
    <property type="evidence" value="ECO:0007669"/>
    <property type="project" value="TreeGrafter"/>
</dbReference>
<feature type="region of interest" description="Disordered" evidence="1">
    <location>
        <begin position="893"/>
        <end position="1016"/>
    </location>
</feature>
<dbReference type="PANTHER" id="PTHR39147:SF1">
    <property type="entry name" value="PROTEIN SPT21"/>
    <property type="match status" value="1"/>
</dbReference>
<dbReference type="InterPro" id="IPR042403">
    <property type="entry name" value="Spt21/Ams2"/>
</dbReference>
<dbReference type="GO" id="GO:0000183">
    <property type="term" value="P:rDNA heterochromatin formation"/>
    <property type="evidence" value="ECO:0007669"/>
    <property type="project" value="TreeGrafter"/>
</dbReference>
<feature type="compositionally biased region" description="Polar residues" evidence="1">
    <location>
        <begin position="249"/>
        <end position="262"/>
    </location>
</feature>
<feature type="region of interest" description="Disordered" evidence="1">
    <location>
        <begin position="1"/>
        <end position="30"/>
    </location>
</feature>
<feature type="region of interest" description="Disordered" evidence="1">
    <location>
        <begin position="791"/>
        <end position="877"/>
    </location>
</feature>
<feature type="compositionally biased region" description="Basic residues" evidence="1">
    <location>
        <begin position="998"/>
        <end position="1007"/>
    </location>
</feature>
<dbReference type="GO" id="GO:0030466">
    <property type="term" value="P:silent mating-type cassette heterochromatin formation"/>
    <property type="evidence" value="ECO:0007669"/>
    <property type="project" value="TreeGrafter"/>
</dbReference>
<reference evidence="3" key="1">
    <citation type="submission" date="2021-03" db="EMBL/GenBank/DDBJ databases">
        <authorList>
            <person name="Tagirdzhanova G."/>
        </authorList>
    </citation>
    <scope>NUCLEOTIDE SEQUENCE</scope>
</reference>
<feature type="compositionally biased region" description="Low complexity" evidence="1">
    <location>
        <begin position="825"/>
        <end position="839"/>
    </location>
</feature>
<organism evidence="3 4">
    <name type="scientific">Alectoria fallacina</name>
    <dbReference type="NCBI Taxonomy" id="1903189"/>
    <lineage>
        <taxon>Eukaryota</taxon>
        <taxon>Fungi</taxon>
        <taxon>Dikarya</taxon>
        <taxon>Ascomycota</taxon>
        <taxon>Pezizomycotina</taxon>
        <taxon>Lecanoromycetes</taxon>
        <taxon>OSLEUM clade</taxon>
        <taxon>Lecanoromycetidae</taxon>
        <taxon>Lecanorales</taxon>
        <taxon>Lecanorineae</taxon>
        <taxon>Parmeliaceae</taxon>
        <taxon>Alectoria</taxon>
    </lineage>
</organism>
<gene>
    <name evidence="3" type="ORF">ALECFALPRED_010386</name>
</gene>
<feature type="region of interest" description="Disordered" evidence="1">
    <location>
        <begin position="572"/>
        <end position="627"/>
    </location>
</feature>
<feature type="region of interest" description="Disordered" evidence="1">
    <location>
        <begin position="1059"/>
        <end position="1085"/>
    </location>
</feature>
<feature type="compositionally biased region" description="Basic and acidic residues" evidence="1">
    <location>
        <begin position="791"/>
        <end position="803"/>
    </location>
</feature>